<name>A0A7V7TWZ4_9HYPH</name>
<gene>
    <name evidence="3" type="ORF">F6X38_09190</name>
</gene>
<feature type="domain" description="B12-binding" evidence="2">
    <location>
        <begin position="187"/>
        <end position="319"/>
    </location>
</feature>
<evidence type="ECO:0000256" key="1">
    <source>
        <dbReference type="SAM" id="MobiDB-lite"/>
    </source>
</evidence>
<dbReference type="PROSITE" id="PS51332">
    <property type="entry name" value="B12_BINDING"/>
    <property type="match status" value="1"/>
</dbReference>
<feature type="region of interest" description="Disordered" evidence="1">
    <location>
        <begin position="1"/>
        <end position="44"/>
    </location>
</feature>
<sequence length="323" mass="34388">MGREFRERRSFRPRRGRAPIMGEARLASSVPSGSPPDFPLGLDDVLPGLRASETPDADGPAACGSLIARAISEVAARRRTVRMPAERGSSEAAEAPSPHPRVLDFVEALFDDSPRRCRAIAEDAFSETPDPQSLAASLFAPAAGFIGERWIADENDFLQVTVALARIQQIFSRLAADSPAAVRPDAARRLLLAPAPGEQHGFGLVVVEDAFARAGWTVDRCGGGDAERLIRKAAAGDYLAVGVSIGSERWLPALRSVAERLRAGSRRGSVVLMAGGSAAVRHPQEVLDLGFDFVATDASSGVRLAEAFLAKRAKVQPRTVLAH</sequence>
<keyword evidence="4" id="KW-1185">Reference proteome</keyword>
<dbReference type="Proteomes" id="UP000432089">
    <property type="component" value="Unassembled WGS sequence"/>
</dbReference>
<dbReference type="InterPro" id="IPR036724">
    <property type="entry name" value="Cobalamin-bd_sf"/>
</dbReference>
<accession>A0A7V7TWZ4</accession>
<evidence type="ECO:0000259" key="2">
    <source>
        <dbReference type="PROSITE" id="PS51332"/>
    </source>
</evidence>
<reference evidence="3 4" key="1">
    <citation type="submission" date="2019-09" db="EMBL/GenBank/DDBJ databases">
        <title>YIM 132180 draft genome.</title>
        <authorList>
            <person name="Zhang K."/>
        </authorList>
    </citation>
    <scope>NUCLEOTIDE SEQUENCE [LARGE SCALE GENOMIC DNA]</scope>
    <source>
        <strain evidence="3 4">YIM 132180</strain>
    </source>
</reference>
<dbReference type="GO" id="GO:0046872">
    <property type="term" value="F:metal ion binding"/>
    <property type="evidence" value="ECO:0007669"/>
    <property type="project" value="InterPro"/>
</dbReference>
<dbReference type="SUPFAM" id="SSF52242">
    <property type="entry name" value="Cobalamin (vitamin B12)-binding domain"/>
    <property type="match status" value="1"/>
</dbReference>
<evidence type="ECO:0000313" key="3">
    <source>
        <dbReference type="EMBL" id="KAB0680340.1"/>
    </source>
</evidence>
<dbReference type="EMBL" id="VZDO01000005">
    <property type="protein sequence ID" value="KAB0680340.1"/>
    <property type="molecule type" value="Genomic_DNA"/>
</dbReference>
<proteinExistence type="predicted"/>
<comment type="caution">
    <text evidence="3">The sequence shown here is derived from an EMBL/GenBank/DDBJ whole genome shotgun (WGS) entry which is preliminary data.</text>
</comment>
<dbReference type="CDD" id="cd02065">
    <property type="entry name" value="B12-binding_like"/>
    <property type="match status" value="1"/>
</dbReference>
<protein>
    <submittedName>
        <fullName evidence="3">Cobalamin B12-binding domain-containing protein</fullName>
    </submittedName>
</protein>
<feature type="compositionally biased region" description="Basic and acidic residues" evidence="1">
    <location>
        <begin position="1"/>
        <end position="10"/>
    </location>
</feature>
<dbReference type="Pfam" id="PF02310">
    <property type="entry name" value="B12-binding"/>
    <property type="match status" value="1"/>
</dbReference>
<organism evidence="3 4">
    <name type="scientific">Plantimonas leprariae</name>
    <dbReference type="NCBI Taxonomy" id="2615207"/>
    <lineage>
        <taxon>Bacteria</taxon>
        <taxon>Pseudomonadati</taxon>
        <taxon>Pseudomonadota</taxon>
        <taxon>Alphaproteobacteria</taxon>
        <taxon>Hyphomicrobiales</taxon>
        <taxon>Aurantimonadaceae</taxon>
        <taxon>Plantimonas</taxon>
    </lineage>
</organism>
<evidence type="ECO:0000313" key="4">
    <source>
        <dbReference type="Proteomes" id="UP000432089"/>
    </source>
</evidence>
<dbReference type="AlphaFoldDB" id="A0A7V7TWZ4"/>
<dbReference type="InterPro" id="IPR006158">
    <property type="entry name" value="Cobalamin-bd"/>
</dbReference>
<dbReference type="Gene3D" id="3.40.50.280">
    <property type="entry name" value="Cobalamin-binding domain"/>
    <property type="match status" value="1"/>
</dbReference>
<dbReference type="GO" id="GO:0031419">
    <property type="term" value="F:cobalamin binding"/>
    <property type="evidence" value="ECO:0007669"/>
    <property type="project" value="InterPro"/>
</dbReference>